<sequence length="291" mass="33291">MLSSCSEDEKIDNRPQTKQTVKTDSVKADSTSGSLDWSHLENVKPLDYNFSTARIPVYDVSYNNIYVGNILYVDASTLQSPKFVSGINYLEKLDIMCEYDANFLSVTDLPSYEVTHNIINKLPNDFEQNQVFSTSSPEKLNSLKALHFYSEAKFGMPLDEVIFSDGYKNHLNDNRKFQLYRLYQSVCQVFMDYPKGKLLSNNFSDEEKTNMGIISDINIGKTAYMIIDSDNNCVIITFESDGKAIITRGGIDLKSSFSTLFNQQKLRMIDYNILRLSDYAIAELKYHVDMR</sequence>
<reference evidence="2 3" key="1">
    <citation type="journal article" date="2022" name="Int. J. Syst. Evol. Microbiol.">
        <title>Prevotella herbatica sp. nov., a plant polysaccharide-decomposing anaerobic bacterium isolated from a methanogenic reactor.</title>
        <authorList>
            <person name="Uek A."/>
            <person name="Tonouchi A."/>
            <person name="Kaku N."/>
            <person name="Ueki K."/>
        </authorList>
    </citation>
    <scope>NUCLEOTIDE SEQUENCE [LARGE SCALE GENOMIC DNA]</scope>
    <source>
        <strain evidence="2 3">WR041</strain>
    </source>
</reference>
<dbReference type="EMBL" id="AP024484">
    <property type="protein sequence ID" value="BCS85534.1"/>
    <property type="molecule type" value="Genomic_DNA"/>
</dbReference>
<feature type="region of interest" description="Disordered" evidence="1">
    <location>
        <begin position="1"/>
        <end position="33"/>
    </location>
</feature>
<organism evidence="2 3">
    <name type="scientific">Prevotella herbatica</name>
    <dbReference type="NCBI Taxonomy" id="2801997"/>
    <lineage>
        <taxon>Bacteria</taxon>
        <taxon>Pseudomonadati</taxon>
        <taxon>Bacteroidota</taxon>
        <taxon>Bacteroidia</taxon>
        <taxon>Bacteroidales</taxon>
        <taxon>Prevotellaceae</taxon>
        <taxon>Prevotella</taxon>
    </lineage>
</organism>
<feature type="compositionally biased region" description="Polar residues" evidence="1">
    <location>
        <begin position="16"/>
        <end position="33"/>
    </location>
</feature>
<evidence type="ECO:0000313" key="2">
    <source>
        <dbReference type="EMBL" id="BCS85534.1"/>
    </source>
</evidence>
<protein>
    <submittedName>
        <fullName evidence="2">Uncharacterized protein</fullName>
    </submittedName>
</protein>
<proteinExistence type="predicted"/>
<evidence type="ECO:0000313" key="3">
    <source>
        <dbReference type="Proteomes" id="UP001319045"/>
    </source>
</evidence>
<keyword evidence="3" id="KW-1185">Reference proteome</keyword>
<gene>
    <name evidence="2" type="ORF">prwr041_14270</name>
</gene>
<dbReference type="Proteomes" id="UP001319045">
    <property type="component" value="Chromosome"/>
</dbReference>
<name>A0ABM7NYE2_9BACT</name>
<accession>A0ABM7NYE2</accession>
<evidence type="ECO:0000256" key="1">
    <source>
        <dbReference type="SAM" id="MobiDB-lite"/>
    </source>
</evidence>